<accession>A0A438JCZ5</accession>
<dbReference type="Proteomes" id="UP000288805">
    <property type="component" value="Unassembled WGS sequence"/>
</dbReference>
<dbReference type="InterPro" id="IPR055290">
    <property type="entry name" value="At3g26010-like"/>
</dbReference>
<evidence type="ECO:0000313" key="2">
    <source>
        <dbReference type="EMBL" id="RVX06829.1"/>
    </source>
</evidence>
<organism evidence="2 3">
    <name type="scientific">Vitis vinifera</name>
    <name type="common">Grape</name>
    <dbReference type="NCBI Taxonomy" id="29760"/>
    <lineage>
        <taxon>Eukaryota</taxon>
        <taxon>Viridiplantae</taxon>
        <taxon>Streptophyta</taxon>
        <taxon>Embryophyta</taxon>
        <taxon>Tracheophyta</taxon>
        <taxon>Spermatophyta</taxon>
        <taxon>Magnoliopsida</taxon>
        <taxon>eudicotyledons</taxon>
        <taxon>Gunneridae</taxon>
        <taxon>Pentapetalae</taxon>
        <taxon>rosids</taxon>
        <taxon>Vitales</taxon>
        <taxon>Vitaceae</taxon>
        <taxon>Viteae</taxon>
        <taxon>Vitis</taxon>
    </lineage>
</organism>
<evidence type="ECO:0000259" key="1">
    <source>
        <dbReference type="Pfam" id="PF24750"/>
    </source>
</evidence>
<protein>
    <recommendedName>
        <fullName evidence="1">F-box protein At3g26010-like beta-propeller domain-containing protein</fullName>
    </recommendedName>
</protein>
<gene>
    <name evidence="2" type="ORF">CK203_014961</name>
</gene>
<dbReference type="AlphaFoldDB" id="A0A438JCZ5"/>
<proteinExistence type="predicted"/>
<dbReference type="InterPro" id="IPR056592">
    <property type="entry name" value="Beta-prop_At3g26010-like"/>
</dbReference>
<reference evidence="2 3" key="1">
    <citation type="journal article" date="2018" name="PLoS Genet.">
        <title>Population sequencing reveals clonal diversity and ancestral inbreeding in the grapevine cultivar Chardonnay.</title>
        <authorList>
            <person name="Roach M.J."/>
            <person name="Johnson D.L."/>
            <person name="Bohlmann J."/>
            <person name="van Vuuren H.J."/>
            <person name="Jones S.J."/>
            <person name="Pretorius I.S."/>
            <person name="Schmidt S.A."/>
            <person name="Borneman A.R."/>
        </authorList>
    </citation>
    <scope>NUCLEOTIDE SEQUENCE [LARGE SCALE GENOMIC DNA]</scope>
    <source>
        <strain evidence="3">cv. Chardonnay</strain>
        <tissue evidence="2">Leaf</tissue>
    </source>
</reference>
<dbReference type="Pfam" id="PF24750">
    <property type="entry name" value="b-prop_At3g26010-like"/>
    <property type="match status" value="1"/>
</dbReference>
<feature type="domain" description="F-box protein At3g26010-like beta-propeller" evidence="1">
    <location>
        <begin position="70"/>
        <end position="265"/>
    </location>
</feature>
<comment type="caution">
    <text evidence="2">The sequence shown here is derived from an EMBL/GenBank/DDBJ whole genome shotgun (WGS) entry which is preliminary data.</text>
</comment>
<dbReference type="PANTHER" id="PTHR35546:SF70">
    <property type="entry name" value="F-BOX PROTEIN INTERACTION DOMAIN PROTEIN"/>
    <property type="match status" value="1"/>
</dbReference>
<evidence type="ECO:0000313" key="3">
    <source>
        <dbReference type="Proteomes" id="UP000288805"/>
    </source>
</evidence>
<dbReference type="EMBL" id="QGNW01000049">
    <property type="protein sequence ID" value="RVX06829.1"/>
    <property type="molecule type" value="Genomic_DNA"/>
</dbReference>
<dbReference type="OrthoDB" id="1549426at2759"/>
<name>A0A438JCZ5_VITVI</name>
<sequence>MSRKRPVSGRFSLMFRFSSPLLLLPSSFYPPLIEIKFAEFVIGRLYVFLDVGNDGSVSLNRPLSFSVEKSAHVCASCNGMLLFSYNCSGDNLLSFHVFNISAHQYVSLPQLPYITPRIITHGLAFDGLHYQVVLVFSSPQGEEASTSSGSAGGHGGGGVIEMEIFSSETGKWRHHTTMIPLPPYLPKLSTPPLFSNGSIHWELGGYLLVYNIQSAHSELLQLPNHSQNWSWRSMTFGQCLWESDGRVHYCYTDYQGIQTWVLMNRQDHDYYSNNYNHDRQKFKWKLAHTVPHQILLSQNPDIFLRLGQTHHDFSEWKPYYISPYASLEDSQIMYLRLPGIFAAYNLRTGTLKEVCNYSFPNTNFYCCSFFPVVYCQKGNAEMGNIRSDGERGAVINLPVADVLLLCQNSKAKGCSSSDS</sequence>
<dbReference type="PANTHER" id="PTHR35546">
    <property type="entry name" value="F-BOX PROTEIN INTERACTION DOMAIN PROTEIN-RELATED"/>
    <property type="match status" value="1"/>
</dbReference>